<gene>
    <name evidence="1" type="ORF">g.5226</name>
</gene>
<protein>
    <submittedName>
        <fullName evidence="1">ORF c14230_g1_i1|g.5226 c14230_g1_i1|m.5226 type:5prime_partial len:973 (+) protein</fullName>
    </submittedName>
</protein>
<sequence length="972" mass="110619">IRDCSCFTYSSYFRGKYQESVVRTQAFREQQISGDMELQWHAFHILFVVFTAKVLSDEVLPTGTAFFGLQGDSNLGHSGYVHVSTDEVNPIFELSSCQALDINESTCHFAHKHPKPENNLMVMRSWVAVTIRDNILGLLGYLLHQPNDDVFPEDTYTSLKIVYEEILKNNIRTMDILPRLRSIAKGNPVSQVIDLFKTLQNVLPAFCKSAIDEIVRTFTKHRTALKTIVAETSDKGIDVFADIGLQMIPYLNLKDTKQSYEKSSHSEMGKEFTNFISAIQESKIILTQPVLASLMLNMRFSQLSPGDREDFRFLTDVLRDSKIPDWSPSLIGAVNVKCPYALVQMMMKAIANRSQIDPIVKEIAGRLHNQLQKVSKSHRSRLMDPYFGKSELNIPLLLNVLEEEAKIPEVQTFKQMINDHSLSLSYALKGFVRYFYPTPRDLVFAFTRRIQDRVPMNNETWSTVSKIVTALNESIEKTSVAMSINEQNETRSKRSIAQDCICDFLTSSHLTENPTFYADRQCIHGPKCFSKIFDKIANSFHSSLFTQLHSVKASCPEEPAKISLSAWLETLNKSVANPNITLLLENISTILTIFIQNNEIKAIIDGIINQNPAHGNRTVLNSSAVLEDSIMNEMTNSTATSIETNKDLLSRVLKNMLNIKKVRARPFVFYEVIRVYCILIHVPIERLTPSFLDKLHLDEPPMRNITDIFVEGVSDLMKGIIQNLTANVKESSLNLKDYKTNRQYLEDLLRKTLLLETVQQDSQVFNEVVQLLRPIQDLPIRLFPLIGMSYVPLAWRYLEKPGILQKLGEDFDMGRFPTRGRFLRAILEKSLTTLFVRGNETLSRAIKEQISLVLCTDAGAEPVREILEGITTDQVNVYKIIQYGLDRQKLTADVQEAYANMWNWYGGSFQPLTHVKLMNISLYNTRSDFLTGFLDKVEAEVGRDFNGMKRDIELMRSAILLTGTGAEPVDYL</sequence>
<dbReference type="EMBL" id="GBYB01006230">
    <property type="protein sequence ID" value="JAG75997.1"/>
    <property type="molecule type" value="Transcribed_RNA"/>
</dbReference>
<feature type="non-terminal residue" evidence="1">
    <location>
        <position position="1"/>
    </location>
</feature>
<accession>A0A0C9RD77</accession>
<proteinExistence type="predicted"/>
<organism evidence="1">
    <name type="scientific">Fopius arisanus</name>
    <dbReference type="NCBI Taxonomy" id="64838"/>
    <lineage>
        <taxon>Eukaryota</taxon>
        <taxon>Metazoa</taxon>
        <taxon>Ecdysozoa</taxon>
        <taxon>Arthropoda</taxon>
        <taxon>Hexapoda</taxon>
        <taxon>Insecta</taxon>
        <taxon>Pterygota</taxon>
        <taxon>Neoptera</taxon>
        <taxon>Endopterygota</taxon>
        <taxon>Hymenoptera</taxon>
        <taxon>Apocrita</taxon>
        <taxon>Ichneumonoidea</taxon>
        <taxon>Braconidae</taxon>
        <taxon>Opiinae</taxon>
        <taxon>Fopius</taxon>
    </lineage>
</organism>
<evidence type="ECO:0000313" key="1">
    <source>
        <dbReference type="EMBL" id="JAG75997.1"/>
    </source>
</evidence>
<reference evidence="1" key="1">
    <citation type="submission" date="2015-01" db="EMBL/GenBank/DDBJ databases">
        <title>Transcriptome Assembly of Fopius arisanus.</title>
        <authorList>
            <person name="Geib S."/>
        </authorList>
    </citation>
    <scope>NUCLEOTIDE SEQUENCE</scope>
</reference>
<dbReference type="AlphaFoldDB" id="A0A0C9RD77"/>
<name>A0A0C9RD77_9HYME</name>